<dbReference type="EMBL" id="MK301608">
    <property type="protein sequence ID" value="AZU99669.1"/>
    <property type="molecule type" value="Genomic_DNA"/>
</dbReference>
<dbReference type="Proteomes" id="UP000290131">
    <property type="component" value="Segment"/>
</dbReference>
<keyword evidence="1" id="KW-0175">Coiled coil</keyword>
<protein>
    <submittedName>
        <fullName evidence="2">Uncharacterized protein</fullName>
    </submittedName>
</protein>
<evidence type="ECO:0000256" key="1">
    <source>
        <dbReference type="SAM" id="Coils"/>
    </source>
</evidence>
<keyword evidence="3" id="KW-1185">Reference proteome</keyword>
<gene>
    <name evidence="2" type="ORF">SBP1_gp077</name>
</gene>
<evidence type="ECO:0000313" key="2">
    <source>
        <dbReference type="EMBL" id="AZU99669.1"/>
    </source>
</evidence>
<feature type="coiled-coil region" evidence="1">
    <location>
        <begin position="4"/>
        <end position="31"/>
    </location>
</feature>
<name>A0A3T0IIS7_9CAUD</name>
<evidence type="ECO:0000313" key="3">
    <source>
        <dbReference type="Proteomes" id="UP000290131"/>
    </source>
</evidence>
<proteinExistence type="predicted"/>
<accession>A0A3T0IIS7</accession>
<organism evidence="2">
    <name type="scientific">Vibrio virus vB_VspP_SBP1</name>
    <dbReference type="NCBI Taxonomy" id="2500581"/>
    <lineage>
        <taxon>Viruses</taxon>
        <taxon>Duplodnaviria</taxon>
        <taxon>Heunggongvirae</taxon>
        <taxon>Uroviricota</taxon>
        <taxon>Caudoviricetes</taxon>
        <taxon>Schitoviridae</taxon>
        <taxon>Electravirus</taxon>
        <taxon>Electravirus Sbp1</taxon>
    </lineage>
</organism>
<sequence length="62" mass="7150">MFTTHELTKTVEKHERMMESLAEENGHLVSEWLSQAKQELTMRLIAGDDYATNRPDAESGER</sequence>
<reference evidence="2" key="1">
    <citation type="submission" date="2018-12" db="EMBL/GenBank/DDBJ databases">
        <title>Characterization of a N4-like bacteriophage infecting a coral-derived Vibrio strain.</title>
        <authorList>
            <person name="Huang S."/>
        </authorList>
    </citation>
    <scope>NUCLEOTIDE SEQUENCE [LARGE SCALE GENOMIC DNA]</scope>
</reference>